<dbReference type="EMBL" id="JH650999">
    <property type="protein sequence ID" value="EXA32216.1"/>
    <property type="molecule type" value="Genomic_DNA"/>
</dbReference>
<evidence type="ECO:0000313" key="2">
    <source>
        <dbReference type="EMBL" id="EXA32216.1"/>
    </source>
</evidence>
<feature type="region of interest" description="Disordered" evidence="1">
    <location>
        <begin position="1692"/>
        <end position="1711"/>
    </location>
</feature>
<reference evidence="2" key="1">
    <citation type="submission" date="2011-10" db="EMBL/GenBank/DDBJ databases">
        <title>The Genome Sequence of Fusarium oxysporum HDV247.</title>
        <authorList>
            <consortium name="The Broad Institute Genome Sequencing Platform"/>
            <person name="Ma L.-J."/>
            <person name="Gale L.R."/>
            <person name="Schwartz D.C."/>
            <person name="Zhou S."/>
            <person name="Corby-Kistler H."/>
            <person name="Young S.K."/>
            <person name="Zeng Q."/>
            <person name="Gargeya S."/>
            <person name="Fitzgerald M."/>
            <person name="Haas B."/>
            <person name="Abouelleil A."/>
            <person name="Alvarado L."/>
            <person name="Arachchi H.M."/>
            <person name="Berlin A."/>
            <person name="Brown A."/>
            <person name="Chapman S.B."/>
            <person name="Chen Z."/>
            <person name="Dunbar C."/>
            <person name="Freedman E."/>
            <person name="Gearin G."/>
            <person name="Goldberg J."/>
            <person name="Griggs A."/>
            <person name="Gujja S."/>
            <person name="Heiman D."/>
            <person name="Howarth C."/>
            <person name="Larson L."/>
            <person name="Lui A."/>
            <person name="MacDonald P.J.P."/>
            <person name="Montmayeur A."/>
            <person name="Murphy C."/>
            <person name="Neiman D."/>
            <person name="Pearson M."/>
            <person name="Priest M."/>
            <person name="Roberts A."/>
            <person name="Saif S."/>
            <person name="Shea T."/>
            <person name="Shenoy N."/>
            <person name="Sisk P."/>
            <person name="Stolte C."/>
            <person name="Sykes S."/>
            <person name="Wortman J."/>
            <person name="Nusbaum C."/>
            <person name="Birren B."/>
        </authorList>
    </citation>
    <scope>NUCLEOTIDE SEQUENCE [LARGE SCALE GENOMIC DNA]</scope>
    <source>
        <strain evidence="2">HDV247</strain>
    </source>
</reference>
<sequence>MTGADEDEARGLLVSRFIKPPNFPYLSKTTAEITTQYQNLSDTCQDEIDELHTDNELFGHNPQNLGARYDESSALTLERYLAQEWMTQPSCSIQAHEADHENLAKNECHRSCDSLDDVVARLDGLIDDDHSHDPLPYVTDPSSDLLNHASQPRTSPDGNALPDLGQLTNPHRHDYRAACQIALEGTLSGGAPPSLCLPKRHSFDHPFTNDFIQKTYDIDSICSFPTSFAVAKLGIQWYPQPHANFNHTDDVHFSIDIPDNGFTRANCGLQESFSPRRPLHHVPNYCFGRIQGLIDTFIWVFFPALCRQYVQENSLQQTCLPREQYSCWYDQILLPAITAAVQDPNILQYLPKNRKIAQSNSRARQEGISTEYPADLNMNADVLGQGRRTNALSYVLQHRHLSAIWEEVQSRAAAFPQFTGIKLYMGAKNLKLAYMNADIDQTIHDWRNQWDVAVDQAFLDPFATYIDIGRQYTPRIGSAAEATVFLWRRCCLKHLWRRRQGWSRRYNATSPPEQQRSLKNSGPSKSGLIPLRLAEYPKLTLRDTVDITIKPTDGSREVREGLIYSQFYSLVKIPFDAAKQYPFQNRHLEKMALDPSYLADCERSTRGSHTNQASLKLAYRLSKLRVRSSLASNGTDGNSIPFNYGVRAEDRVSLALLERVLVHFHPSHSTDQSSRSQMLECEESPFFAINSRTMARFLHGTINKYCFLFEYIKSQAGARYSLPETIVMTLALRSLRFSMSGIIAQESVLWRDRWKPNQQTTRIDVQQQNIEVEREGLGLCKTSKDYGLGWWLPGKLDWDNWRFKSEVSDRLMAGNNVLRGDYGRQWKIIRDIRDVHARLWQAQKWAKQYSLKKFLIKMADDDIFSRLQLLIDCHAQLLICVQEQCCFALSFKPAQVNEHLRKRHSIPIDDRRRVVRLLKNREPPLLDPANALLRQNESPYDPNLPLFDGFSCKFCDLLTISSQVVSRHVGAEHERRRLELQVKPKAMYEPVYLQAWTKNPIGGRYWIVEYRGTTTRPIGGKDVYSHLRGAFKRERCLQQGLIANEVDTSAKISTSTFTDLRPWLERTGWEQTYQNFDHGLLRNLTTMPSSLSSVRGLVLSRARSGAMHTTSGEDLISSAGDEQKIAAILVAVDMVMDRCEQTARTTSRNLLCWLRSVRPHGCYAKPFKDDMANTTHEFSFVSHPKNGLAEAYFELTLKACTSQADSLSRKGRWNQKAIFDYLKKEEALRENLAGLMLMTCGGQPRSPDLLSVRVRNHRTSERGLYIYNGYMIYVTRSHKAKRSTNREFVVARFFPSQVGHLMYTYLVYIRPFVDMLAREQLPNIDGCSSFFFRSQLESDSPHWCTERLTKIVRGFTRQVWDQGITLRLLRQICIGIADKHVREVSRPFNRFDDRTDNADRGVVFAWSSGHRPLQRARTYGLDGAFPTHLQPQLLERYEWVSVRWHEFLHLPSRYASRLVHAGPDPIAPWLGTPSATSLDDDSHNCLFMSSPPSSPQAPSYGAKSFTRNDREQNLLKCRFIITSPQTPAKRRRAQFAGSSSPILDPPNRSWGGFMSPEFESVTTADEQERIISYLNGKQAEIRLLNEKEAEIVIPTETGNEIFTADPCLDLIDRLNWIHQTTEAWRFVGCELCFIIKGGPEPNHGLDSCEQWPASKHAKRILQWLTTLLYQLPRVSGPDTRFDGPCPLVLGPDTRNHGPCTPRTPVTTDQMV</sequence>
<proteinExistence type="predicted"/>
<feature type="region of interest" description="Disordered" evidence="1">
    <location>
        <begin position="130"/>
        <end position="160"/>
    </location>
</feature>
<feature type="region of interest" description="Disordered" evidence="1">
    <location>
        <begin position="506"/>
        <end position="528"/>
    </location>
</feature>
<accession>W9NN93</accession>
<dbReference type="Pfam" id="PF12013">
    <property type="entry name" value="OrsD"/>
    <property type="match status" value="1"/>
</dbReference>
<reference evidence="2" key="2">
    <citation type="submission" date="2012-05" db="EMBL/GenBank/DDBJ databases">
        <title>Annotation of the Genome Sequence of Fusarium oxysporum HDV247.</title>
        <authorList>
            <consortium name="The Broad Institute Genomics Platform"/>
            <person name="Ma L.-J."/>
            <person name="Corby-Kistler H."/>
            <person name="Broz K."/>
            <person name="Gale L.R."/>
            <person name="Jonkers W."/>
            <person name="O'Donnell K."/>
            <person name="Ploetz R."/>
            <person name="Steinberg C."/>
            <person name="Schwartz D.C."/>
            <person name="VanEtten H."/>
            <person name="Zhou S."/>
            <person name="Young S.K."/>
            <person name="Zeng Q."/>
            <person name="Gargeya S."/>
            <person name="Fitzgerald M."/>
            <person name="Abouelleil A."/>
            <person name="Alvarado L."/>
            <person name="Chapman S.B."/>
            <person name="Gainer-Dewar J."/>
            <person name="Goldberg J."/>
            <person name="Griggs A."/>
            <person name="Gujja S."/>
            <person name="Hansen M."/>
            <person name="Howarth C."/>
            <person name="Imamovic A."/>
            <person name="Ireland A."/>
            <person name="Larimer J."/>
            <person name="McCowan C."/>
            <person name="Murphy C."/>
            <person name="Pearson M."/>
            <person name="Poon T.W."/>
            <person name="Priest M."/>
            <person name="Roberts A."/>
            <person name="Saif S."/>
            <person name="Shea T."/>
            <person name="Sykes S."/>
            <person name="Wortman J."/>
            <person name="Nusbaum C."/>
            <person name="Birren B."/>
        </authorList>
    </citation>
    <scope>NUCLEOTIDE SEQUENCE</scope>
    <source>
        <strain evidence="2">HDV247</strain>
    </source>
</reference>
<protein>
    <submittedName>
        <fullName evidence="2">Uncharacterized protein</fullName>
    </submittedName>
</protein>
<name>W9NN93_FUSOX</name>
<dbReference type="InterPro" id="IPR022698">
    <property type="entry name" value="OrsD"/>
</dbReference>
<gene>
    <name evidence="2" type="ORF">FOVG_16587</name>
</gene>
<feature type="compositionally biased region" description="Polar residues" evidence="1">
    <location>
        <begin position="506"/>
        <end position="524"/>
    </location>
</feature>
<feature type="compositionally biased region" description="Polar residues" evidence="1">
    <location>
        <begin position="140"/>
        <end position="157"/>
    </location>
</feature>
<evidence type="ECO:0000256" key="1">
    <source>
        <dbReference type="SAM" id="MobiDB-lite"/>
    </source>
</evidence>
<dbReference type="HOGENOM" id="CLU_240562_0_0_1"/>
<organism evidence="2">
    <name type="scientific">Fusarium oxysporum f. sp. pisi HDV247</name>
    <dbReference type="NCBI Taxonomy" id="1080344"/>
    <lineage>
        <taxon>Eukaryota</taxon>
        <taxon>Fungi</taxon>
        <taxon>Dikarya</taxon>
        <taxon>Ascomycota</taxon>
        <taxon>Pezizomycotina</taxon>
        <taxon>Sordariomycetes</taxon>
        <taxon>Hypocreomycetidae</taxon>
        <taxon>Hypocreales</taxon>
        <taxon>Nectriaceae</taxon>
        <taxon>Fusarium</taxon>
        <taxon>Fusarium oxysporum species complex</taxon>
    </lineage>
</organism>
<dbReference type="Proteomes" id="UP000030751">
    <property type="component" value="Unassembled WGS sequence"/>
</dbReference>